<evidence type="ECO:0000313" key="1">
    <source>
        <dbReference type="EMBL" id="GFS87896.1"/>
    </source>
</evidence>
<feature type="non-terminal residue" evidence="1">
    <location>
        <position position="1"/>
    </location>
</feature>
<dbReference type="AlphaFoldDB" id="A0A8X6T8M1"/>
<dbReference type="Proteomes" id="UP000887013">
    <property type="component" value="Unassembled WGS sequence"/>
</dbReference>
<dbReference type="EMBL" id="BMAW01052879">
    <property type="protein sequence ID" value="GFS87896.1"/>
    <property type="molecule type" value="Genomic_DNA"/>
</dbReference>
<accession>A0A8X6T8M1</accession>
<name>A0A8X6T8M1_NEPPI</name>
<protein>
    <submittedName>
        <fullName evidence="1">Uncharacterized protein</fullName>
    </submittedName>
</protein>
<reference evidence="1" key="1">
    <citation type="submission" date="2020-08" db="EMBL/GenBank/DDBJ databases">
        <title>Multicomponent nature underlies the extraordinary mechanical properties of spider dragline silk.</title>
        <authorList>
            <person name="Kono N."/>
            <person name="Nakamura H."/>
            <person name="Mori M."/>
            <person name="Yoshida Y."/>
            <person name="Ohtoshi R."/>
            <person name="Malay A.D."/>
            <person name="Moran D.A.P."/>
            <person name="Tomita M."/>
            <person name="Numata K."/>
            <person name="Arakawa K."/>
        </authorList>
    </citation>
    <scope>NUCLEOTIDE SEQUENCE</scope>
</reference>
<organism evidence="1 2">
    <name type="scientific">Nephila pilipes</name>
    <name type="common">Giant wood spider</name>
    <name type="synonym">Nephila maculata</name>
    <dbReference type="NCBI Taxonomy" id="299642"/>
    <lineage>
        <taxon>Eukaryota</taxon>
        <taxon>Metazoa</taxon>
        <taxon>Ecdysozoa</taxon>
        <taxon>Arthropoda</taxon>
        <taxon>Chelicerata</taxon>
        <taxon>Arachnida</taxon>
        <taxon>Araneae</taxon>
        <taxon>Araneomorphae</taxon>
        <taxon>Entelegynae</taxon>
        <taxon>Araneoidea</taxon>
        <taxon>Nephilidae</taxon>
        <taxon>Nephila</taxon>
    </lineage>
</organism>
<keyword evidence="2" id="KW-1185">Reference proteome</keyword>
<gene>
    <name evidence="1" type="ORF">NPIL_369331</name>
</gene>
<comment type="caution">
    <text evidence="1">The sequence shown here is derived from an EMBL/GenBank/DDBJ whole genome shotgun (WGS) entry which is preliminary data.</text>
</comment>
<proteinExistence type="predicted"/>
<evidence type="ECO:0000313" key="2">
    <source>
        <dbReference type="Proteomes" id="UP000887013"/>
    </source>
</evidence>
<sequence length="92" mass="10431">GFITQILEAIPLLPIVMDELTYIVGDKLMSIVDELETRILEAISLLPSFVPASWIDLLPEYQKDLISVRSRNGRNTSRFIDLRWKAVPATFG</sequence>